<feature type="domain" description="PKD/Chitinase" evidence="1">
    <location>
        <begin position="236"/>
        <end position="311"/>
    </location>
</feature>
<dbReference type="Proteomes" id="UP000323521">
    <property type="component" value="Chromosome"/>
</dbReference>
<sequence length="729" mass="80651">MKKSAWIIALIAICLWTGFGAFAAGKIPSQVSLTVGRSEALIDNQKVTLDAVPVIEKQKTMVPLRFIGEALGATVNWDPQQKQVTVVQGSKSTKLWVGKNSADIDGSVRQLDAPPKVIKGRTMVPLRFLAEAFGCEVNYESSTKKITIKKPNTPPQAEFTINKPYVLLGEQVTYQDLSFDPDGDAIVDRVWRNNNQFFQEIGVFTISLKVKDSRGAWSEWFEQTIEVSDQPNTNPVAQFSTDNTRVFVNQPIQYFDQSYDPDGDDELVDWVWENKKDSFPTPGIYTVSLMVKDRHGAWSNKFVQMIEVVEKPNEPPVAQFSVRSTEVNQGETVVFTDASYDPDGDEVVEYQWTGKQRAYFKEGTVPVSLKVRDKRGKWSEPFTVQINVTSKVVMTEIEYNLNYPLPGETVNLTEVNPLSFPEIKPLSRQEDNTTLLLSNSPEKVTENGILYRDTVSGAVRLMYHHTNGTDSKKRIYVLAENLELRPAVINITKKGFGGPNIDVLTTGRNGLMRYLSSSCADHYELAPGQVMVLDTGGNGKDLAPNDCVFSMMDMAVSGNVRFTFVMVDVGSDVLTAFQNLPVLARDNHPRGTFYGANKTVTLNVDGTQSQRFTLADNKNDFHQGGIDALTGEQVANGGNYGVVYRLKIKAGTQMGLLTNPRGGVFRGAALAPDGTVYGMPENGAINTGAQAVMNLTLDKYQETEFIFVPPAASNLPVAFLFIPFEKKGD</sequence>
<evidence type="ECO:0000259" key="1">
    <source>
        <dbReference type="SMART" id="SM00089"/>
    </source>
</evidence>
<dbReference type="Gene3D" id="2.60.40.10">
    <property type="entry name" value="Immunoglobulins"/>
    <property type="match status" value="3"/>
</dbReference>
<accession>A0A3G1KUW4</accession>
<evidence type="ECO:0000313" key="2">
    <source>
        <dbReference type="EMBL" id="ATW26303.1"/>
    </source>
</evidence>
<dbReference type="KEGG" id="fwa:DCMF_17425"/>
<dbReference type="InterPro" id="IPR035986">
    <property type="entry name" value="PKD_dom_sf"/>
</dbReference>
<gene>
    <name evidence="2" type="ORF">DCMF_17425</name>
</gene>
<evidence type="ECO:0000313" key="3">
    <source>
        <dbReference type="Proteomes" id="UP000323521"/>
    </source>
</evidence>
<dbReference type="Gene3D" id="3.30.457.10">
    <property type="entry name" value="Copper amine oxidase-like, N-terminal domain"/>
    <property type="match status" value="1"/>
</dbReference>
<proteinExistence type="predicted"/>
<keyword evidence="3" id="KW-1185">Reference proteome</keyword>
<organism evidence="2 3">
    <name type="scientific">Formimonas warabiya</name>
    <dbReference type="NCBI Taxonomy" id="1761012"/>
    <lineage>
        <taxon>Bacteria</taxon>
        <taxon>Bacillati</taxon>
        <taxon>Bacillota</taxon>
        <taxon>Clostridia</taxon>
        <taxon>Eubacteriales</taxon>
        <taxon>Peptococcaceae</taxon>
        <taxon>Candidatus Formimonas</taxon>
    </lineage>
</organism>
<feature type="domain" description="PKD/Chitinase" evidence="1">
    <location>
        <begin position="156"/>
        <end position="230"/>
    </location>
</feature>
<dbReference type="Pfam" id="PF07833">
    <property type="entry name" value="Cu_amine_oxidN1"/>
    <property type="match status" value="1"/>
</dbReference>
<dbReference type="InterPro" id="IPR022409">
    <property type="entry name" value="PKD/Chitinase_dom"/>
</dbReference>
<protein>
    <recommendedName>
        <fullName evidence="1">PKD/Chitinase domain-containing protein</fullName>
    </recommendedName>
</protein>
<feature type="domain" description="PKD/Chitinase" evidence="1">
    <location>
        <begin position="317"/>
        <end position="389"/>
    </location>
</feature>
<dbReference type="SUPFAM" id="SSF55383">
    <property type="entry name" value="Copper amine oxidase, domain N"/>
    <property type="match status" value="1"/>
</dbReference>
<dbReference type="InterPro" id="IPR013783">
    <property type="entry name" value="Ig-like_fold"/>
</dbReference>
<name>A0A3G1KUW4_FORW1</name>
<reference evidence="2 3" key="1">
    <citation type="submission" date="2016-10" db="EMBL/GenBank/DDBJ databases">
        <title>Complete Genome Sequence of Peptococcaceae strain DCMF.</title>
        <authorList>
            <person name="Edwards R.J."/>
            <person name="Holland S.I."/>
            <person name="Deshpande N.P."/>
            <person name="Wong Y.K."/>
            <person name="Ertan H."/>
            <person name="Manefield M."/>
            <person name="Russell T.L."/>
            <person name="Lee M.J."/>
        </authorList>
    </citation>
    <scope>NUCLEOTIDE SEQUENCE [LARGE SCALE GENOMIC DNA]</scope>
    <source>
        <strain evidence="2 3">DCMF</strain>
    </source>
</reference>
<dbReference type="InterPro" id="IPR012854">
    <property type="entry name" value="Cu_amine_oxidase-like_N"/>
</dbReference>
<dbReference type="RefSeq" id="WP_214658697.1">
    <property type="nucleotide sequence ID" value="NZ_CP017634.1"/>
</dbReference>
<dbReference type="SUPFAM" id="SSF49299">
    <property type="entry name" value="PKD domain"/>
    <property type="match status" value="3"/>
</dbReference>
<dbReference type="EMBL" id="CP017634">
    <property type="protein sequence ID" value="ATW26303.1"/>
    <property type="molecule type" value="Genomic_DNA"/>
</dbReference>
<dbReference type="SMART" id="SM00089">
    <property type="entry name" value="PKD"/>
    <property type="match status" value="3"/>
</dbReference>
<dbReference type="InterPro" id="IPR036582">
    <property type="entry name" value="Mao_N_sf"/>
</dbReference>
<dbReference type="AlphaFoldDB" id="A0A3G1KUW4"/>